<comment type="caution">
    <text evidence="2">The sequence shown here is derived from an EMBL/GenBank/DDBJ whole genome shotgun (WGS) entry which is preliminary data.</text>
</comment>
<gene>
    <name evidence="2" type="ORF">FAUST_6230</name>
</gene>
<dbReference type="EMBL" id="JAAMOD010000164">
    <property type="protein sequence ID" value="KAF5237090.1"/>
    <property type="molecule type" value="Genomic_DNA"/>
</dbReference>
<protein>
    <submittedName>
        <fullName evidence="2">Uncharacterized protein</fullName>
    </submittedName>
</protein>
<sequence length="258" mass="27997">MAALVPFPESGLSATYSPWSKTLFLEAKGKVPGYLAGAFIQREDWVGGLRFSLRAFPLLYPQDFPPPSPKQIDATLKVPIQLPLSWLNSKTVLFETATAVYNITIKYLLEGVGPADPPKNGLTSSNGQANGQDTAQTDEQTDGGRIIGSVLPPIKVPLTGGVTHNISARVPASQGGAIVPLPTVKISFDSEFIKLVDAYYAGDSIFWTISWEKLPTEEGKNPQSVDVTTSIPHTQFGGLTSWTRIVQPYTVEFYVLEK</sequence>
<feature type="region of interest" description="Disordered" evidence="1">
    <location>
        <begin position="118"/>
        <end position="144"/>
    </location>
</feature>
<reference evidence="2 3" key="1">
    <citation type="submission" date="2020-02" db="EMBL/GenBank/DDBJ databases">
        <title>Identification and distribution of gene clusters putatively required for synthesis of sphingolipid metabolism inhibitors in phylogenetically diverse species of the filamentous fungus Fusarium.</title>
        <authorList>
            <person name="Kim H.-S."/>
            <person name="Busman M."/>
            <person name="Brown D.W."/>
            <person name="Divon H."/>
            <person name="Uhlig S."/>
            <person name="Proctor R.H."/>
        </authorList>
    </citation>
    <scope>NUCLEOTIDE SEQUENCE [LARGE SCALE GENOMIC DNA]</scope>
    <source>
        <strain evidence="2 3">NRRL 2903</strain>
    </source>
</reference>
<keyword evidence="3" id="KW-1185">Reference proteome</keyword>
<name>A0AAN5Z8P5_FUSAU</name>
<dbReference type="AlphaFoldDB" id="A0AAN5Z8P5"/>
<organism evidence="2 3">
    <name type="scientific">Fusarium austroamericanum</name>
    <dbReference type="NCBI Taxonomy" id="282268"/>
    <lineage>
        <taxon>Eukaryota</taxon>
        <taxon>Fungi</taxon>
        <taxon>Dikarya</taxon>
        <taxon>Ascomycota</taxon>
        <taxon>Pezizomycotina</taxon>
        <taxon>Sordariomycetes</taxon>
        <taxon>Hypocreomycetidae</taxon>
        <taxon>Hypocreales</taxon>
        <taxon>Nectriaceae</taxon>
        <taxon>Fusarium</taxon>
    </lineage>
</organism>
<evidence type="ECO:0000256" key="1">
    <source>
        <dbReference type="SAM" id="MobiDB-lite"/>
    </source>
</evidence>
<feature type="compositionally biased region" description="Polar residues" evidence="1">
    <location>
        <begin position="121"/>
        <end position="138"/>
    </location>
</feature>
<proteinExistence type="predicted"/>
<evidence type="ECO:0000313" key="2">
    <source>
        <dbReference type="EMBL" id="KAF5237090.1"/>
    </source>
</evidence>
<accession>A0AAN5Z8P5</accession>
<dbReference type="Proteomes" id="UP000537989">
    <property type="component" value="Unassembled WGS sequence"/>
</dbReference>
<evidence type="ECO:0000313" key="3">
    <source>
        <dbReference type="Proteomes" id="UP000537989"/>
    </source>
</evidence>